<accession>A0A8S0R7U8</accession>
<dbReference type="EMBL" id="CACTIH010002188">
    <property type="protein sequence ID" value="CAA2974651.1"/>
    <property type="molecule type" value="Genomic_DNA"/>
</dbReference>
<evidence type="ECO:0000313" key="10">
    <source>
        <dbReference type="Proteomes" id="UP000594638"/>
    </source>
</evidence>
<dbReference type="FunFam" id="3.40.50.300:FF:001091">
    <property type="entry name" value="Probable disease resistance protein At1g61300"/>
    <property type="match status" value="1"/>
</dbReference>
<evidence type="ECO:0000256" key="6">
    <source>
        <dbReference type="ARBA" id="ARBA00022840"/>
    </source>
</evidence>
<dbReference type="Pfam" id="PF23247">
    <property type="entry name" value="LRR_RPS2"/>
    <property type="match status" value="3"/>
</dbReference>
<keyword evidence="10" id="KW-1185">Reference proteome</keyword>
<dbReference type="PANTHER" id="PTHR33463:SF198">
    <property type="entry name" value="RPP4C3"/>
    <property type="match status" value="1"/>
</dbReference>
<dbReference type="SUPFAM" id="SSF52058">
    <property type="entry name" value="L domain-like"/>
    <property type="match status" value="1"/>
</dbReference>
<dbReference type="Gene3D" id="3.80.10.10">
    <property type="entry name" value="Ribonuclease Inhibitor"/>
    <property type="match status" value="4"/>
</dbReference>
<keyword evidence="6" id="KW-0067">ATP-binding</keyword>
<dbReference type="InterPro" id="IPR027417">
    <property type="entry name" value="P-loop_NTPase"/>
</dbReference>
<dbReference type="InterPro" id="IPR036388">
    <property type="entry name" value="WH-like_DNA-bd_sf"/>
</dbReference>
<organism evidence="9 10">
    <name type="scientific">Olea europaea subsp. europaea</name>
    <dbReference type="NCBI Taxonomy" id="158383"/>
    <lineage>
        <taxon>Eukaryota</taxon>
        <taxon>Viridiplantae</taxon>
        <taxon>Streptophyta</taxon>
        <taxon>Embryophyta</taxon>
        <taxon>Tracheophyta</taxon>
        <taxon>Spermatophyta</taxon>
        <taxon>Magnoliopsida</taxon>
        <taxon>eudicotyledons</taxon>
        <taxon>Gunneridae</taxon>
        <taxon>Pentapetalae</taxon>
        <taxon>asterids</taxon>
        <taxon>lamiids</taxon>
        <taxon>Lamiales</taxon>
        <taxon>Oleaceae</taxon>
        <taxon>Oleeae</taxon>
        <taxon>Olea</taxon>
    </lineage>
</organism>
<dbReference type="SUPFAM" id="SSF52540">
    <property type="entry name" value="P-loop containing nucleoside triphosphate hydrolases"/>
    <property type="match status" value="1"/>
</dbReference>
<evidence type="ECO:0000313" key="9">
    <source>
        <dbReference type="EMBL" id="CAA2974651.1"/>
    </source>
</evidence>
<dbReference type="SUPFAM" id="SSF52047">
    <property type="entry name" value="RNI-like"/>
    <property type="match status" value="2"/>
</dbReference>
<keyword evidence="5" id="KW-0611">Plant defense</keyword>
<dbReference type="SMART" id="SM00382">
    <property type="entry name" value="AAA"/>
    <property type="match status" value="1"/>
</dbReference>
<reference evidence="9 10" key="1">
    <citation type="submission" date="2019-12" db="EMBL/GenBank/DDBJ databases">
        <authorList>
            <person name="Alioto T."/>
            <person name="Alioto T."/>
            <person name="Gomez Garrido J."/>
        </authorList>
    </citation>
    <scope>NUCLEOTIDE SEQUENCE [LARGE SCALE GENOMIC DNA]</scope>
</reference>
<name>A0A8S0R7U8_OLEEU</name>
<evidence type="ECO:0000256" key="7">
    <source>
        <dbReference type="SAM" id="Coils"/>
    </source>
</evidence>
<proteinExistence type="inferred from homology"/>
<protein>
    <submittedName>
        <fullName evidence="9">Disease resistance At4g27190-like</fullName>
    </submittedName>
</protein>
<evidence type="ECO:0000256" key="3">
    <source>
        <dbReference type="ARBA" id="ARBA00022737"/>
    </source>
</evidence>
<feature type="domain" description="AAA+ ATPase" evidence="8">
    <location>
        <begin position="237"/>
        <end position="375"/>
    </location>
</feature>
<comment type="caution">
    <text evidence="9">The sequence shown here is derived from an EMBL/GenBank/DDBJ whole genome shotgun (WGS) entry which is preliminary data.</text>
</comment>
<dbReference type="InterPro" id="IPR057135">
    <property type="entry name" value="At4g27190-like_LRR"/>
</dbReference>
<evidence type="ECO:0000256" key="4">
    <source>
        <dbReference type="ARBA" id="ARBA00022741"/>
    </source>
</evidence>
<dbReference type="InterPro" id="IPR050905">
    <property type="entry name" value="Plant_NBS-LRR"/>
</dbReference>
<comment type="similarity">
    <text evidence="1">Belongs to the disease resistance NB-LRR family.</text>
</comment>
<dbReference type="Pfam" id="PF00931">
    <property type="entry name" value="NB-ARC"/>
    <property type="match status" value="1"/>
</dbReference>
<keyword evidence="2" id="KW-0433">Leucine-rich repeat</keyword>
<dbReference type="Gramene" id="OE9A063148T1">
    <property type="protein sequence ID" value="OE9A063148C1"/>
    <property type="gene ID" value="OE9A063148"/>
</dbReference>
<keyword evidence="7" id="KW-0175">Coiled coil</keyword>
<gene>
    <name evidence="9" type="ORF">OLEA9_A063148</name>
</gene>
<dbReference type="Proteomes" id="UP000594638">
    <property type="component" value="Unassembled WGS sequence"/>
</dbReference>
<dbReference type="InterPro" id="IPR003593">
    <property type="entry name" value="AAA+_ATPase"/>
</dbReference>
<dbReference type="InterPro" id="IPR002182">
    <property type="entry name" value="NB-ARC"/>
</dbReference>
<evidence type="ECO:0000259" key="8">
    <source>
        <dbReference type="SMART" id="SM00382"/>
    </source>
</evidence>
<dbReference type="PANTHER" id="PTHR33463">
    <property type="entry name" value="NB-ARC DOMAIN-CONTAINING PROTEIN-RELATED"/>
    <property type="match status" value="1"/>
</dbReference>
<keyword evidence="3" id="KW-0677">Repeat</keyword>
<dbReference type="Gene3D" id="3.40.50.300">
    <property type="entry name" value="P-loop containing nucleotide triphosphate hydrolases"/>
    <property type="match status" value="1"/>
</dbReference>
<dbReference type="GO" id="GO:0043531">
    <property type="term" value="F:ADP binding"/>
    <property type="evidence" value="ECO:0007669"/>
    <property type="project" value="InterPro"/>
</dbReference>
<dbReference type="InterPro" id="IPR032675">
    <property type="entry name" value="LRR_dom_sf"/>
</dbReference>
<dbReference type="Gene3D" id="1.10.10.10">
    <property type="entry name" value="Winged helix-like DNA-binding domain superfamily/Winged helix DNA-binding domain"/>
    <property type="match status" value="1"/>
</dbReference>
<dbReference type="OrthoDB" id="1579323at2759"/>
<sequence length="1367" mass="154477">MCSRLIQIEGLQKGFKIWSLSLSRSGALRIQIYVGISSEHKRSSTLATKEIICNFITLIKRKKIPIMAEGVAFSIVGKLTEYIVDPVLRQIGYLFFFSSNIKNLQDKVQELENERNGVKRLVDAAERKAEIIGEEVSAWLLKVDDLKEKATEVLDSVAGSEMRCLFNRCPNLKSRYLLSKRATKKTIEANKLKKDGKFEKVSYPQPPEQMLNLTHHEGFETRLSTKKKIKEALKDKDISIIGICGMPGVGKTTMAKEIVNEVKVEKLFEKVVFAVVSNNPDINDIQDQLAEVLGLKIEEKTTSVRAGRLRQRLEGNNGKSILVIFDDVWNEIDLGTIGIPSLRDRKGLKIMFTTRIDETCGKMEAQKKFKIELLDKKEGWLLFKDTARISDDETNAELLSIAKEVADECKCLPLALVVVGKALKSNKAAHKWRDALRQLRTCVTNLEGMDESVYKSLSLSYDHLVSNEERDLLLLCSLFAEDESIPIENLVRYAKGLELFQNTETLSQTRDRAKTIADNLQGCHLLQPGEKEDEVKLHDVIRDFCLQMPTTKDKYLVKHAGLIEWPEHDVDESYSAISITFNKLRQLPNGLKYQNVKLLRVICRELEECIISEDFFKDMKELRVLELIGMNIQIPSSIQLLTGLRTLCLIECDIHSQLSMIGSLKKLEILSFYQSLGDQSSIEFTNLCNLRSLDLRFGELSYPLLPGDLSGMKKLEELCLGCYIPIKGEDANILKNVVSELDENGFINLKKLILSEGDFEYLIDATNTIPNGTFGKLESLELINLPKLIEICNGNVPRAVFKPPLFSNLMTVKMDNCKAVTSLFRESVARCLVNLQTLSISFCPMLEEVVSGDARENEVTKTCKKLEFPKLKNVKLDYLIRFKSFTYQSNSSAVHPTLFNQVTFPNMEDLSVSNLGCIVKLLGKEMPITSLHKLRRIKVFNCSQLLTIAESDSIQLLQNLDLLSVGFCNALEVLFDFEDIKVNNDDAENNMLGRLKTLKLYMLPNLVHITRMVPKGICVFQNLTNLEVTGCERLRYLFSPSMANSLVALEELSVWNCEALEEITGTEEEGVEENIVMDAKRNEVIDMLQFPKLKGLHLNSLRNLKSFRSESNNDGILRALFNQVNLPNMEKLTVYGLHCVKLLGKEMPITSLHKLTALKVWKCAKLLTIAESDSIQLLQNLTDLRVVECDALKVLFDFEDIKVTNDDAKNNMLGRLTKLQLYSLPELVHIIRMVSKGICVLQNLTDLRVKECKSLKCLFSPSMASSLVALDILEVSNCASIEEIIGKEEEGTSNIKIVEGMETKIVFPNMKHLVLKNLPSIQMFCSQNYELSFPSMENLTVEQCPNMTKLSPRPLSAPKLSKDTRAC</sequence>
<dbReference type="GO" id="GO:0006952">
    <property type="term" value="P:defense response"/>
    <property type="evidence" value="ECO:0007669"/>
    <property type="project" value="UniProtKB-KW"/>
</dbReference>
<dbReference type="PRINTS" id="PR00364">
    <property type="entry name" value="DISEASERSIST"/>
</dbReference>
<dbReference type="InterPro" id="IPR042197">
    <property type="entry name" value="Apaf_helical"/>
</dbReference>
<dbReference type="Gene3D" id="1.10.8.430">
    <property type="entry name" value="Helical domain of apoptotic protease-activating factors"/>
    <property type="match status" value="1"/>
</dbReference>
<evidence type="ECO:0000256" key="5">
    <source>
        <dbReference type="ARBA" id="ARBA00022821"/>
    </source>
</evidence>
<evidence type="ECO:0000256" key="2">
    <source>
        <dbReference type="ARBA" id="ARBA00022614"/>
    </source>
</evidence>
<dbReference type="GO" id="GO:0005524">
    <property type="term" value="F:ATP binding"/>
    <property type="evidence" value="ECO:0007669"/>
    <property type="project" value="UniProtKB-KW"/>
</dbReference>
<feature type="coiled-coil region" evidence="7">
    <location>
        <begin position="94"/>
        <end position="128"/>
    </location>
</feature>
<evidence type="ECO:0000256" key="1">
    <source>
        <dbReference type="ARBA" id="ARBA00008894"/>
    </source>
</evidence>
<keyword evidence="4" id="KW-0547">Nucleotide-binding</keyword>